<dbReference type="GO" id="GO:0065002">
    <property type="term" value="P:intracellular protein transmembrane transport"/>
    <property type="evidence" value="ECO:0007669"/>
    <property type="project" value="TreeGrafter"/>
</dbReference>
<feature type="transmembrane region" description="Helical" evidence="5">
    <location>
        <begin position="154"/>
        <end position="183"/>
    </location>
</feature>
<feature type="transmembrane region" description="Helical" evidence="5">
    <location>
        <begin position="110"/>
        <end position="134"/>
    </location>
</feature>
<evidence type="ECO:0000256" key="3">
    <source>
        <dbReference type="ARBA" id="ARBA00022989"/>
    </source>
</evidence>
<dbReference type="InterPro" id="IPR002033">
    <property type="entry name" value="TatC"/>
</dbReference>
<feature type="transmembrane region" description="Helical" evidence="5">
    <location>
        <begin position="68"/>
        <end position="89"/>
    </location>
</feature>
<sequence>MSEESKLPFTTHLEELRRRLIYAVVAIVLGAIIAFLFAKQLFYFLAQPLVKILPANQPMIFTALTEAFFTYFKVALLAGFFLASPVVFYQLWKFIAPGLYEHEKKFVIPFVIFATLFFILGGAFAYYIVFPFGFKFFLGFSTDYLKLLPKMSEYFSLSLKLIFAFGIVFEMPVITFFLAKMGVVNGEMLSSKRRYAIVLVFVVAALLTPPDVGTQLLMAGPLILLYEVSVWVARIFGRKSQTPSK</sequence>
<dbReference type="EMBL" id="CP013015">
    <property type="protein sequence ID" value="AMM41557.1"/>
    <property type="molecule type" value="Genomic_DNA"/>
</dbReference>
<evidence type="ECO:0000313" key="7">
    <source>
        <dbReference type="Proteomes" id="UP000070560"/>
    </source>
</evidence>
<dbReference type="GO" id="GO:0043953">
    <property type="term" value="P:protein transport by the Tat complex"/>
    <property type="evidence" value="ECO:0007669"/>
    <property type="project" value="UniProtKB-UniRule"/>
</dbReference>
<keyword evidence="4 5" id="KW-0472">Membrane</keyword>
<dbReference type="KEGG" id="daw:HS1_001763"/>
<protein>
    <recommendedName>
        <fullName evidence="5">Sec-independent protein translocase protein TatC</fullName>
    </recommendedName>
</protein>
<comment type="similarity">
    <text evidence="5">Belongs to the TatC family.</text>
</comment>
<organism evidence="6 7">
    <name type="scientific">Desulfofervidus auxilii</name>
    <dbReference type="NCBI Taxonomy" id="1621989"/>
    <lineage>
        <taxon>Bacteria</taxon>
        <taxon>Pseudomonadati</taxon>
        <taxon>Thermodesulfobacteriota</taxon>
        <taxon>Candidatus Desulfofervidia</taxon>
        <taxon>Candidatus Desulfofervidales</taxon>
        <taxon>Candidatus Desulfofervidaceae</taxon>
        <taxon>Candidatus Desulfofervidus</taxon>
    </lineage>
</organism>
<name>A0A7U4QLI0_DESA2</name>
<keyword evidence="2 5" id="KW-0812">Transmembrane</keyword>
<keyword evidence="5" id="KW-1003">Cell membrane</keyword>
<dbReference type="HAMAP" id="MF_00902">
    <property type="entry name" value="TatC"/>
    <property type="match status" value="1"/>
</dbReference>
<keyword evidence="5" id="KW-0653">Protein transport</keyword>
<dbReference type="OrthoDB" id="9777044at2"/>
<dbReference type="RefSeq" id="WP_066064123.1">
    <property type="nucleotide sequence ID" value="NZ_CP013015.1"/>
</dbReference>
<proteinExistence type="inferred from homology"/>
<keyword evidence="5" id="KW-0813">Transport</keyword>
<comment type="subunit">
    <text evidence="5">Forms a complex with TatA.</text>
</comment>
<keyword evidence="7" id="KW-1185">Reference proteome</keyword>
<comment type="caution">
    <text evidence="5">Lacks conserved residue(s) required for the propagation of feature annotation.</text>
</comment>
<feature type="transmembrane region" description="Helical" evidence="5">
    <location>
        <begin position="20"/>
        <end position="38"/>
    </location>
</feature>
<comment type="subcellular location">
    <subcellularLocation>
        <location evidence="5">Cell membrane</location>
        <topology evidence="5">Multi-pass membrane protein</topology>
    </subcellularLocation>
    <subcellularLocation>
        <location evidence="1">Membrane</location>
        <topology evidence="1">Multi-pass membrane protein</topology>
    </subcellularLocation>
</comment>
<keyword evidence="3 5" id="KW-1133">Transmembrane helix</keyword>
<dbReference type="Pfam" id="PF00902">
    <property type="entry name" value="TatC"/>
    <property type="match status" value="1"/>
</dbReference>
<evidence type="ECO:0000256" key="1">
    <source>
        <dbReference type="ARBA" id="ARBA00004141"/>
    </source>
</evidence>
<evidence type="ECO:0000256" key="4">
    <source>
        <dbReference type="ARBA" id="ARBA00023136"/>
    </source>
</evidence>
<reference evidence="6 7" key="1">
    <citation type="submission" date="2015-10" db="EMBL/GenBank/DDBJ databases">
        <title>Candidatus Desulfofervidus auxilii, a hydrogenotrophic sulfate-reducing bacterium involved in the thermophilic anaerobic oxidation of methane.</title>
        <authorList>
            <person name="Krukenberg V."/>
            <person name="Richter M."/>
            <person name="Wegener G."/>
        </authorList>
    </citation>
    <scope>NUCLEOTIDE SEQUENCE [LARGE SCALE GENOMIC DNA]</scope>
    <source>
        <strain evidence="6 7">HS1</strain>
    </source>
</reference>
<dbReference type="GO" id="GO:0009977">
    <property type="term" value="F:proton motive force dependent protein transmembrane transporter activity"/>
    <property type="evidence" value="ECO:0007669"/>
    <property type="project" value="TreeGrafter"/>
</dbReference>
<dbReference type="PANTHER" id="PTHR30371:SF0">
    <property type="entry name" value="SEC-INDEPENDENT PROTEIN TRANSLOCASE PROTEIN TATC, CHLOROPLASTIC-RELATED"/>
    <property type="match status" value="1"/>
</dbReference>
<dbReference type="GO" id="GO:0033281">
    <property type="term" value="C:TAT protein transport complex"/>
    <property type="evidence" value="ECO:0007669"/>
    <property type="project" value="UniProtKB-UniRule"/>
</dbReference>
<evidence type="ECO:0000256" key="2">
    <source>
        <dbReference type="ARBA" id="ARBA00022692"/>
    </source>
</evidence>
<dbReference type="Proteomes" id="UP000070560">
    <property type="component" value="Chromosome"/>
</dbReference>
<dbReference type="NCBIfam" id="TIGR00945">
    <property type="entry name" value="tatC"/>
    <property type="match status" value="1"/>
</dbReference>
<dbReference type="PANTHER" id="PTHR30371">
    <property type="entry name" value="SEC-INDEPENDENT PROTEIN TRANSLOCASE PROTEIN TATC"/>
    <property type="match status" value="1"/>
</dbReference>
<evidence type="ECO:0000313" key="6">
    <source>
        <dbReference type="EMBL" id="AMM41557.1"/>
    </source>
</evidence>
<comment type="function">
    <text evidence="5">Part of the twin-arginine translocation (Tat) system that transports large folded proteins containing a characteristic twin-arginine motif in their signal peptide across membranes.</text>
</comment>
<accession>A0A7U4QLI0</accession>
<keyword evidence="5" id="KW-0811">Translocation</keyword>
<dbReference type="AlphaFoldDB" id="A0A7U4QLI0"/>
<dbReference type="PRINTS" id="PR01840">
    <property type="entry name" value="TATCFAMILY"/>
</dbReference>
<gene>
    <name evidence="5" type="primary">tatC</name>
    <name evidence="6" type="ORF">HS1_001763</name>
</gene>
<evidence type="ECO:0000256" key="5">
    <source>
        <dbReference type="HAMAP-Rule" id="MF_00902"/>
    </source>
</evidence>
<feature type="transmembrane region" description="Helical" evidence="5">
    <location>
        <begin position="195"/>
        <end position="212"/>
    </location>
</feature>